<evidence type="ECO:0000313" key="1">
    <source>
        <dbReference type="EMBL" id="GAA2473200.1"/>
    </source>
</evidence>
<organism evidence="1 2">
    <name type="scientific">Streptomyces longisporus</name>
    <dbReference type="NCBI Taxonomy" id="1948"/>
    <lineage>
        <taxon>Bacteria</taxon>
        <taxon>Bacillati</taxon>
        <taxon>Actinomycetota</taxon>
        <taxon>Actinomycetes</taxon>
        <taxon>Kitasatosporales</taxon>
        <taxon>Streptomycetaceae</taxon>
        <taxon>Streptomyces</taxon>
    </lineage>
</organism>
<comment type="caution">
    <text evidence="1">The sequence shown here is derived from an EMBL/GenBank/DDBJ whole genome shotgun (WGS) entry which is preliminary data.</text>
</comment>
<proteinExistence type="predicted"/>
<keyword evidence="2" id="KW-1185">Reference proteome</keyword>
<protein>
    <submittedName>
        <fullName evidence="1">Uncharacterized protein</fullName>
    </submittedName>
</protein>
<dbReference type="Proteomes" id="UP001501777">
    <property type="component" value="Unassembled WGS sequence"/>
</dbReference>
<sequence length="85" mass="8959">MVEADLRAAPERLPDGVPGLVRGGEEIGLPGGLRPVRAAGRELIVVAPTQGMIPALLPRVLALGTEPGTDLLLRGGPEHPCRRRR</sequence>
<dbReference type="EMBL" id="BAAASG010000002">
    <property type="protein sequence ID" value="GAA2473200.1"/>
    <property type="molecule type" value="Genomic_DNA"/>
</dbReference>
<accession>A0ABP5Y3W9</accession>
<gene>
    <name evidence="1" type="ORF">GCM10010276_05030</name>
</gene>
<reference evidence="2" key="1">
    <citation type="journal article" date="2019" name="Int. J. Syst. Evol. Microbiol.">
        <title>The Global Catalogue of Microorganisms (GCM) 10K type strain sequencing project: providing services to taxonomists for standard genome sequencing and annotation.</title>
        <authorList>
            <consortium name="The Broad Institute Genomics Platform"/>
            <consortium name="The Broad Institute Genome Sequencing Center for Infectious Disease"/>
            <person name="Wu L."/>
            <person name="Ma J."/>
        </authorList>
    </citation>
    <scope>NUCLEOTIDE SEQUENCE [LARGE SCALE GENOMIC DNA]</scope>
    <source>
        <strain evidence="2">JCM 4395</strain>
    </source>
</reference>
<evidence type="ECO:0000313" key="2">
    <source>
        <dbReference type="Proteomes" id="UP001501777"/>
    </source>
</evidence>
<name>A0ABP5Y3W9_STRLO</name>